<dbReference type="GO" id="GO:0008990">
    <property type="term" value="F:rRNA (guanine-N2-)-methyltransferase activity"/>
    <property type="evidence" value="ECO:0007669"/>
    <property type="project" value="InterPro"/>
</dbReference>
<comment type="caution">
    <text evidence="1">The sequence shown here is derived from an EMBL/GenBank/DDBJ whole genome shotgun (WGS) entry which is preliminary data.</text>
</comment>
<keyword evidence="1" id="KW-0489">Methyltransferase</keyword>
<dbReference type="Gene3D" id="3.40.50.150">
    <property type="entry name" value="Vaccinia Virus protein VP39"/>
    <property type="match status" value="1"/>
</dbReference>
<accession>A0A3A3GL78</accession>
<evidence type="ECO:0000313" key="2">
    <source>
        <dbReference type="Proteomes" id="UP000266177"/>
    </source>
</evidence>
<dbReference type="OrthoDB" id="1653798at2"/>
<evidence type="ECO:0000313" key="1">
    <source>
        <dbReference type="EMBL" id="RJG24594.1"/>
    </source>
</evidence>
<dbReference type="InterPro" id="IPR007536">
    <property type="entry name" value="16SrRNA_methylTrfase_J"/>
</dbReference>
<dbReference type="InterPro" id="IPR029063">
    <property type="entry name" value="SAM-dependent_MTases_sf"/>
</dbReference>
<sequence length="264" mass="29459">MIVTTGDKTSPHIRERARKMAEAFGHRFVERRRCTLAALRNRYGDDEFVVYRNKDVRYTKLGVTELIYHPSMAYVRIKRLLAGEGDTMIAASRAQPGDEVLDCTAGLGSDALVFSHVVGEAGRVTALESEQALFTLLHEGLLLYESSIESVNEAMRRIVLKQADHVEWLRGLPDRSVDIVYFDPMFREPVKESASIDPLRALANPGAVKPEAIREACRVARKTVVMKELRGSEEFGRLGFERIVHTGTKLAYGVIDIAGNNVAN</sequence>
<keyword evidence="1" id="KW-0808">Transferase</keyword>
<dbReference type="AlphaFoldDB" id="A0A3A3GL78"/>
<dbReference type="RefSeq" id="WP_119793072.1">
    <property type="nucleotide sequence ID" value="NZ_QYZD01000006.1"/>
</dbReference>
<dbReference type="Proteomes" id="UP000266177">
    <property type="component" value="Unassembled WGS sequence"/>
</dbReference>
<reference evidence="1 2" key="1">
    <citation type="submission" date="2018-09" db="EMBL/GenBank/DDBJ databases">
        <title>Paenibacillus SK2017-BO5.</title>
        <authorList>
            <person name="Piskunova J.V."/>
            <person name="Dubiley S.A."/>
            <person name="Severinov K.V."/>
        </authorList>
    </citation>
    <scope>NUCLEOTIDE SEQUENCE [LARGE SCALE GENOMIC DNA]</scope>
    <source>
        <strain evidence="1 2">BO5</strain>
    </source>
</reference>
<dbReference type="PANTHER" id="PTHR36112">
    <property type="entry name" value="RIBOSOMAL RNA SMALL SUBUNIT METHYLTRANSFERASE J"/>
    <property type="match status" value="1"/>
</dbReference>
<organism evidence="1 2">
    <name type="scientific">Paenibacillus thiaminolyticus</name>
    <name type="common">Bacillus thiaminolyticus</name>
    <dbReference type="NCBI Taxonomy" id="49283"/>
    <lineage>
        <taxon>Bacteria</taxon>
        <taxon>Bacillati</taxon>
        <taxon>Bacillota</taxon>
        <taxon>Bacilli</taxon>
        <taxon>Bacillales</taxon>
        <taxon>Paenibacillaceae</taxon>
        <taxon>Paenibacillus</taxon>
    </lineage>
</organism>
<dbReference type="PANTHER" id="PTHR36112:SF1">
    <property type="entry name" value="RIBOSOMAL RNA SMALL SUBUNIT METHYLTRANSFERASE J"/>
    <property type="match status" value="1"/>
</dbReference>
<dbReference type="SUPFAM" id="SSF53335">
    <property type="entry name" value="S-adenosyl-L-methionine-dependent methyltransferases"/>
    <property type="match status" value="1"/>
</dbReference>
<dbReference type="Pfam" id="PF04445">
    <property type="entry name" value="SAM_MT"/>
    <property type="match status" value="1"/>
</dbReference>
<proteinExistence type="predicted"/>
<gene>
    <name evidence="1" type="ORF">DQX05_09740</name>
</gene>
<name>A0A3A3GL78_PANTH</name>
<dbReference type="EMBL" id="QYZD01000006">
    <property type="protein sequence ID" value="RJG24594.1"/>
    <property type="molecule type" value="Genomic_DNA"/>
</dbReference>
<protein>
    <submittedName>
        <fullName evidence="1">SAM-dependent methyltransferase</fullName>
    </submittedName>
</protein>